<gene>
    <name evidence="1" type="ORF">OAN307_c35070</name>
</gene>
<dbReference type="eggNOG" id="COG4983">
    <property type="taxonomic scope" value="Bacteria"/>
</dbReference>
<proteinExistence type="predicted"/>
<dbReference type="Proteomes" id="UP000005307">
    <property type="component" value="Chromosome"/>
</dbReference>
<protein>
    <recommendedName>
        <fullName evidence="3">DUF3987 family protein</fullName>
    </recommendedName>
</protein>
<evidence type="ECO:0000313" key="1">
    <source>
        <dbReference type="EMBL" id="AGI68986.1"/>
    </source>
</evidence>
<name>M9RF31_9RHOB</name>
<dbReference type="HOGENOM" id="CLU_721268_0_0_5"/>
<accession>M9RF31</accession>
<dbReference type="STRING" id="391626.OAN307_c35070"/>
<organism evidence="1 2">
    <name type="scientific">Octadecabacter antarcticus 307</name>
    <dbReference type="NCBI Taxonomy" id="391626"/>
    <lineage>
        <taxon>Bacteria</taxon>
        <taxon>Pseudomonadati</taxon>
        <taxon>Pseudomonadota</taxon>
        <taxon>Alphaproteobacteria</taxon>
        <taxon>Rhodobacterales</taxon>
        <taxon>Roseobacteraceae</taxon>
        <taxon>Octadecabacter</taxon>
    </lineage>
</organism>
<dbReference type="InterPro" id="IPR025048">
    <property type="entry name" value="DUF3987"/>
</dbReference>
<keyword evidence="2" id="KW-1185">Reference proteome</keyword>
<evidence type="ECO:0008006" key="3">
    <source>
        <dbReference type="Google" id="ProtNLM"/>
    </source>
</evidence>
<dbReference type="KEGG" id="oat:OAN307_c35070"/>
<reference evidence="1 2" key="1">
    <citation type="journal article" date="2013" name="PLoS ONE">
        <title>Poles Apart: Arctic and Antarctic Octadecabacter strains Share High Genome Plasticity and a New Type of Xanthorhodopsin.</title>
        <authorList>
            <person name="Vollmers J."/>
            <person name="Voget S."/>
            <person name="Dietrich S."/>
            <person name="Gollnow K."/>
            <person name="Smits M."/>
            <person name="Meyer K."/>
            <person name="Brinkhoff T."/>
            <person name="Simon M."/>
            <person name="Daniel R."/>
        </authorList>
    </citation>
    <scope>NUCLEOTIDE SEQUENCE [LARGE SCALE GENOMIC DNA]</scope>
    <source>
        <strain evidence="1 2">307</strain>
    </source>
</reference>
<evidence type="ECO:0000313" key="2">
    <source>
        <dbReference type="Proteomes" id="UP000005307"/>
    </source>
</evidence>
<dbReference type="AlphaFoldDB" id="M9RF31"/>
<dbReference type="EMBL" id="CP003740">
    <property type="protein sequence ID" value="AGI68986.1"/>
    <property type="molecule type" value="Genomic_DNA"/>
</dbReference>
<sequence length="383" mass="41674">MAPLLLWTCVSAEPAALFATLLAVGLRRVFEARKSSKGESCVSTPESEPTPLYGELSQAQPIPWLALGPLAEPVRAISTLTQAPDAIAMQSLLAVVSTATQGLADAEALHGAVPISLFLITVAQSGERKSACDGLATAAIKEVDQERERHHRLSKRVFEAELLKFQKGQRRKRSNDSDVIEGAFIAPKVDLAPEPPLVPTILISDVTIEGVFRRLETGTPSVAVIADEGGQFFGGHSMKRENALKTATGFSKFWDGTLFSKARASSEPVVLYGKRVSLHLMIQPGVAQDVVGDPMMKDQGFLSRVLIARPDSKIGSRKIRKDAAYIGAVREAKAVMLTYNERMTCAPKTPPDLCRVRPTKGRTNEGTIYRRTDHSNYQRTGIW</sequence>
<dbReference type="Pfam" id="PF13148">
    <property type="entry name" value="DUF3987"/>
    <property type="match status" value="1"/>
</dbReference>